<dbReference type="Gene3D" id="3.90.70.10">
    <property type="entry name" value="Cysteine proteinases"/>
    <property type="match status" value="1"/>
</dbReference>
<keyword evidence="9" id="KW-1185">Reference proteome</keyword>
<keyword evidence="5 8" id="KW-0378">Hydrolase</keyword>
<protein>
    <recommendedName>
        <fullName evidence="2">ubiquitinyl hydrolase 1</fullName>
        <ecNumber evidence="2">3.4.19.12</ecNumber>
    </recommendedName>
</protein>
<dbReference type="Pfam" id="PF00443">
    <property type="entry name" value="UCH"/>
    <property type="match status" value="1"/>
</dbReference>
<accession>A0A023B590</accession>
<dbReference type="EC" id="3.4.19.12" evidence="2"/>
<dbReference type="InterPro" id="IPR001394">
    <property type="entry name" value="Peptidase_C19_UCH"/>
</dbReference>
<dbReference type="VEuPathDB" id="CryptoDB:GNI_092930"/>
<dbReference type="GO" id="GO:0061136">
    <property type="term" value="P:regulation of proteasomal protein catabolic process"/>
    <property type="evidence" value="ECO:0007669"/>
    <property type="project" value="TreeGrafter"/>
</dbReference>
<evidence type="ECO:0000256" key="4">
    <source>
        <dbReference type="ARBA" id="ARBA00022786"/>
    </source>
</evidence>
<dbReference type="AlphaFoldDB" id="A0A023B590"/>
<comment type="catalytic activity">
    <reaction evidence="1">
        <text>Thiol-dependent hydrolysis of ester, thioester, amide, peptide and isopeptide bonds formed by the C-terminal Gly of ubiquitin (a 76-residue protein attached to proteins as an intracellular targeting signal).</text>
        <dbReference type="EC" id="3.4.19.12"/>
    </reaction>
</comment>
<evidence type="ECO:0000256" key="2">
    <source>
        <dbReference type="ARBA" id="ARBA00012759"/>
    </source>
</evidence>
<dbReference type="InterPro" id="IPR044635">
    <property type="entry name" value="UBP14-like"/>
</dbReference>
<evidence type="ECO:0000313" key="9">
    <source>
        <dbReference type="Proteomes" id="UP000019763"/>
    </source>
</evidence>
<dbReference type="GeneID" id="22913323"/>
<dbReference type="InterPro" id="IPR038765">
    <property type="entry name" value="Papain-like_cys_pep_sf"/>
</dbReference>
<comment type="caution">
    <text evidence="8">The sequence shown here is derived from an EMBL/GenBank/DDBJ whole genome shotgun (WGS) entry which is preliminary data.</text>
</comment>
<evidence type="ECO:0000256" key="3">
    <source>
        <dbReference type="ARBA" id="ARBA00022670"/>
    </source>
</evidence>
<dbReference type="InterPro" id="IPR028889">
    <property type="entry name" value="USP"/>
</dbReference>
<evidence type="ECO:0000259" key="7">
    <source>
        <dbReference type="PROSITE" id="PS50235"/>
    </source>
</evidence>
<dbReference type="Proteomes" id="UP000019763">
    <property type="component" value="Unassembled WGS sequence"/>
</dbReference>
<organism evidence="8 9">
    <name type="scientific">Gregarina niphandrodes</name>
    <name type="common">Septate eugregarine</name>
    <dbReference type="NCBI Taxonomy" id="110365"/>
    <lineage>
        <taxon>Eukaryota</taxon>
        <taxon>Sar</taxon>
        <taxon>Alveolata</taxon>
        <taxon>Apicomplexa</taxon>
        <taxon>Conoidasida</taxon>
        <taxon>Gregarinasina</taxon>
        <taxon>Eugregarinorida</taxon>
        <taxon>Gregarinidae</taxon>
        <taxon>Gregarina</taxon>
    </lineage>
</organism>
<dbReference type="OrthoDB" id="333239at2759"/>
<evidence type="ECO:0000256" key="5">
    <source>
        <dbReference type="ARBA" id="ARBA00022801"/>
    </source>
</evidence>
<dbReference type="InterPro" id="IPR029071">
    <property type="entry name" value="Ubiquitin-like_domsf"/>
</dbReference>
<proteinExistence type="predicted"/>
<keyword evidence="6" id="KW-0788">Thiol protease</keyword>
<keyword evidence="4" id="KW-0833">Ubl conjugation pathway</keyword>
<dbReference type="SUPFAM" id="SSF54001">
    <property type="entry name" value="Cysteine proteinases"/>
    <property type="match status" value="1"/>
</dbReference>
<dbReference type="GO" id="GO:0016579">
    <property type="term" value="P:protein deubiquitination"/>
    <property type="evidence" value="ECO:0007669"/>
    <property type="project" value="InterPro"/>
</dbReference>
<evidence type="ECO:0000313" key="8">
    <source>
        <dbReference type="EMBL" id="EZG59148.1"/>
    </source>
</evidence>
<dbReference type="SUPFAM" id="SSF54236">
    <property type="entry name" value="Ubiquitin-like"/>
    <property type="match status" value="1"/>
</dbReference>
<dbReference type="GO" id="GO:0043161">
    <property type="term" value="P:proteasome-mediated ubiquitin-dependent protein catabolic process"/>
    <property type="evidence" value="ECO:0007669"/>
    <property type="project" value="InterPro"/>
</dbReference>
<reference evidence="8" key="1">
    <citation type="submission" date="2013-12" db="EMBL/GenBank/DDBJ databases">
        <authorList>
            <person name="Omoto C.K."/>
            <person name="Sibley D."/>
            <person name="Venepally P."/>
            <person name="Hadjithomas M."/>
            <person name="Karamycheva S."/>
            <person name="Brunk B."/>
            <person name="Roos D."/>
            <person name="Caler E."/>
            <person name="Lorenzi H."/>
        </authorList>
    </citation>
    <scope>NUCLEOTIDE SEQUENCE</scope>
</reference>
<dbReference type="eggNOG" id="KOG1872">
    <property type="taxonomic scope" value="Eukaryota"/>
</dbReference>
<dbReference type="PROSITE" id="PS50235">
    <property type="entry name" value="USP_3"/>
    <property type="match status" value="1"/>
</dbReference>
<name>A0A023B590_GRENI</name>
<dbReference type="RefSeq" id="XP_011130908.1">
    <property type="nucleotide sequence ID" value="XM_011132606.1"/>
</dbReference>
<dbReference type="PANTHER" id="PTHR43982:SF1">
    <property type="entry name" value="UBIQUITIN CARBOXYL-TERMINAL HYDROLASE 14"/>
    <property type="match status" value="1"/>
</dbReference>
<evidence type="ECO:0000256" key="1">
    <source>
        <dbReference type="ARBA" id="ARBA00000707"/>
    </source>
</evidence>
<dbReference type="EMBL" id="AFNH02000695">
    <property type="protein sequence ID" value="EZG59148.1"/>
    <property type="molecule type" value="Genomic_DNA"/>
</dbReference>
<sequence>MGYKVSLQWRGETLSLEYDRLNWTVGDLVDRIREMTSVPPERMLFMVPGWTLKKPTNRSLPLSECTTDVPEAKGIMMGTPTGQEFISGGQIAVVEQTVVKPAEDLVKGYTNMGNTCYLNSVLAMLENCDGFRNFIIQDTAQPSSPLQQAWQRLWANKGRNVASGPNGLFQLLTSIYPPFAARSPSNPLSNQQQDADECLTVLFNNIRDTTNWKNLFQINYHRE</sequence>
<keyword evidence="3" id="KW-0645">Protease</keyword>
<feature type="domain" description="USP" evidence="7">
    <location>
        <begin position="107"/>
        <end position="223"/>
    </location>
</feature>
<evidence type="ECO:0000256" key="6">
    <source>
        <dbReference type="ARBA" id="ARBA00022807"/>
    </source>
</evidence>
<gene>
    <name evidence="8" type="ORF">GNI_092930</name>
</gene>
<dbReference type="PANTHER" id="PTHR43982">
    <property type="entry name" value="UBIQUITIN CARBOXYL-TERMINAL HYDROLASE"/>
    <property type="match status" value="1"/>
</dbReference>
<dbReference type="GO" id="GO:0004843">
    <property type="term" value="F:cysteine-type deubiquitinase activity"/>
    <property type="evidence" value="ECO:0007669"/>
    <property type="project" value="UniProtKB-EC"/>
</dbReference>
<dbReference type="Gene3D" id="3.10.20.90">
    <property type="entry name" value="Phosphatidylinositol 3-kinase Catalytic Subunit, Chain A, domain 1"/>
    <property type="match status" value="1"/>
</dbReference>
<dbReference type="GO" id="GO:0070628">
    <property type="term" value="F:proteasome binding"/>
    <property type="evidence" value="ECO:0007669"/>
    <property type="project" value="TreeGrafter"/>
</dbReference>